<dbReference type="GO" id="GO:0000166">
    <property type="term" value="F:nucleotide binding"/>
    <property type="evidence" value="ECO:0007669"/>
    <property type="project" value="InterPro"/>
</dbReference>
<dbReference type="InterPro" id="IPR036291">
    <property type="entry name" value="NAD(P)-bd_dom_sf"/>
</dbReference>
<dbReference type="Pfam" id="PF22725">
    <property type="entry name" value="GFO_IDH_MocA_C3"/>
    <property type="match status" value="1"/>
</dbReference>
<evidence type="ECO:0000313" key="5">
    <source>
        <dbReference type="EMBL" id="CAA9588587.1"/>
    </source>
</evidence>
<organism evidence="5">
    <name type="scientific">uncultured Thermomicrobiales bacterium</name>
    <dbReference type="NCBI Taxonomy" id="1645740"/>
    <lineage>
        <taxon>Bacteria</taxon>
        <taxon>Pseudomonadati</taxon>
        <taxon>Thermomicrobiota</taxon>
        <taxon>Thermomicrobia</taxon>
        <taxon>Thermomicrobiales</taxon>
        <taxon>environmental samples</taxon>
    </lineage>
</organism>
<proteinExistence type="inferred from homology"/>
<dbReference type="InterPro" id="IPR050984">
    <property type="entry name" value="Gfo/Idh/MocA_domain"/>
</dbReference>
<protein>
    <submittedName>
        <fullName evidence="5">NAD binding oxidoreductase</fullName>
    </submittedName>
</protein>
<feature type="domain" description="Gfo/Idh/MocA-like oxidoreductase N-terminal" evidence="3">
    <location>
        <begin position="57"/>
        <end position="170"/>
    </location>
</feature>
<dbReference type="Pfam" id="PF01408">
    <property type="entry name" value="GFO_IDH_MocA"/>
    <property type="match status" value="1"/>
</dbReference>
<dbReference type="PANTHER" id="PTHR22604">
    <property type="entry name" value="OXIDOREDUCTASES"/>
    <property type="match status" value="1"/>
</dbReference>
<comment type="similarity">
    <text evidence="1">Belongs to the Gfo/Idh/MocA family.</text>
</comment>
<evidence type="ECO:0000259" key="4">
    <source>
        <dbReference type="Pfam" id="PF22725"/>
    </source>
</evidence>
<dbReference type="AlphaFoldDB" id="A0A6J4VX57"/>
<sequence length="382" mass="41240">MGQWASESGGGVRCGKLLQSSLALRAMVHIGGAGYGDDAVSRSRDRGDEGGEMDRVRWGVLSTAKIGTAKVLPAMRRGRRGELAAIASRDEKTARAAAAQLGIPKAYGSYEALLADPAIDAIYNPLPNHLHVPWTIKALEAGKHVLCEKPIGLSAAQAQELVAAAARHPHLKVMEAFMYRHHPQWQRAKEIVASGGIGELKTINSFFSYYNDDPHNIRNMAEIGGGGLMDIGCYNISLSRFIFDAEPTRVVGIIERDPRFNTDRLASALLDFGRGTATFTCSTQLSAHQRANVYGTEGRVEVEIPVNAPPDRPCRIWHQRGNDIEEIAFETVDQYTIQGDLFAAAILDDTPVPTPLADAVANMTVLEAIVESATSGAWVGIA</sequence>
<evidence type="ECO:0000259" key="3">
    <source>
        <dbReference type="Pfam" id="PF01408"/>
    </source>
</evidence>
<dbReference type="SUPFAM" id="SSF51735">
    <property type="entry name" value="NAD(P)-binding Rossmann-fold domains"/>
    <property type="match status" value="1"/>
</dbReference>
<dbReference type="GO" id="GO:0016491">
    <property type="term" value="F:oxidoreductase activity"/>
    <property type="evidence" value="ECO:0007669"/>
    <property type="project" value="UniProtKB-KW"/>
</dbReference>
<accession>A0A6J4VX57</accession>
<keyword evidence="2" id="KW-0560">Oxidoreductase</keyword>
<dbReference type="InterPro" id="IPR000683">
    <property type="entry name" value="Gfo/Idh/MocA-like_OxRdtase_N"/>
</dbReference>
<evidence type="ECO:0000256" key="2">
    <source>
        <dbReference type="ARBA" id="ARBA00023002"/>
    </source>
</evidence>
<dbReference type="Gene3D" id="3.30.360.10">
    <property type="entry name" value="Dihydrodipicolinate Reductase, domain 2"/>
    <property type="match status" value="1"/>
</dbReference>
<feature type="domain" description="GFO/IDH/MocA-like oxidoreductase" evidence="4">
    <location>
        <begin position="185"/>
        <end position="301"/>
    </location>
</feature>
<dbReference type="EMBL" id="CADCWN010000352">
    <property type="protein sequence ID" value="CAA9588587.1"/>
    <property type="molecule type" value="Genomic_DNA"/>
</dbReference>
<dbReference type="PANTHER" id="PTHR22604:SF105">
    <property type="entry name" value="TRANS-1,2-DIHYDROBENZENE-1,2-DIOL DEHYDROGENASE"/>
    <property type="match status" value="1"/>
</dbReference>
<dbReference type="SUPFAM" id="SSF55347">
    <property type="entry name" value="Glyceraldehyde-3-phosphate dehydrogenase-like, C-terminal domain"/>
    <property type="match status" value="1"/>
</dbReference>
<gene>
    <name evidence="5" type="ORF">AVDCRST_MAG18-4402</name>
</gene>
<reference evidence="5" key="1">
    <citation type="submission" date="2020-02" db="EMBL/GenBank/DDBJ databases">
        <authorList>
            <person name="Meier V. D."/>
        </authorList>
    </citation>
    <scope>NUCLEOTIDE SEQUENCE</scope>
    <source>
        <strain evidence="5">AVDCRST_MAG18</strain>
    </source>
</reference>
<evidence type="ECO:0000256" key="1">
    <source>
        <dbReference type="ARBA" id="ARBA00010928"/>
    </source>
</evidence>
<name>A0A6J4VX57_9BACT</name>
<dbReference type="InterPro" id="IPR055170">
    <property type="entry name" value="GFO_IDH_MocA-like_dom"/>
</dbReference>
<dbReference type="Gene3D" id="3.40.50.720">
    <property type="entry name" value="NAD(P)-binding Rossmann-like Domain"/>
    <property type="match status" value="1"/>
</dbReference>